<gene>
    <name evidence="1" type="ORF">BZL54_35250</name>
</gene>
<sequence>MHYLPDDVSRLLSHVPSVRLNRPGSAERFLTDVVDAGAEFEHLLRGYPQVRYAPLDFHYVCQQSLSALTDALLADLTRHDGWPGIHWAALLVALSGEARYLPHLDATRHDPAVTWVTGFADAALNPDAPAAASPCCRLIVRLREQLAPLSRVVVRLRAGPAPEALAARAAAVRAAYRHGGVDAALAIARERCA</sequence>
<dbReference type="AlphaFoldDB" id="A0A2A4EL38"/>
<dbReference type="GeneID" id="69000063"/>
<dbReference type="RefSeq" id="WP_084904238.1">
    <property type="nucleotide sequence ID" value="NZ_CP020737.1"/>
</dbReference>
<name>A0A2A4EL38_9BURK</name>
<protein>
    <submittedName>
        <fullName evidence="1">Uncharacterized protein</fullName>
    </submittedName>
</protein>
<dbReference type="Proteomes" id="UP000217994">
    <property type="component" value="Unassembled WGS sequence"/>
</dbReference>
<comment type="caution">
    <text evidence="1">The sequence shown here is derived from an EMBL/GenBank/DDBJ whole genome shotgun (WGS) entry which is preliminary data.</text>
</comment>
<proteinExistence type="predicted"/>
<accession>A0A2A4EL38</accession>
<dbReference type="EMBL" id="MTZU01000129">
    <property type="protein sequence ID" value="PCE21601.1"/>
    <property type="molecule type" value="Genomic_DNA"/>
</dbReference>
<organism evidence="1 2">
    <name type="scientific">Burkholderia ubonensis subsp. mesacidophila</name>
    <dbReference type="NCBI Taxonomy" id="265293"/>
    <lineage>
        <taxon>Bacteria</taxon>
        <taxon>Pseudomonadati</taxon>
        <taxon>Pseudomonadota</taxon>
        <taxon>Betaproteobacteria</taxon>
        <taxon>Burkholderiales</taxon>
        <taxon>Burkholderiaceae</taxon>
        <taxon>Burkholderia</taxon>
        <taxon>Burkholderia cepacia complex</taxon>
    </lineage>
</organism>
<evidence type="ECO:0000313" key="2">
    <source>
        <dbReference type="Proteomes" id="UP000217994"/>
    </source>
</evidence>
<reference evidence="1 2" key="1">
    <citation type="submission" date="2017-01" db="EMBL/GenBank/DDBJ databases">
        <title>Whole-Genome Shotgun Sequencing of Two beta-Proteobacterial Species in Search of the Bulgecin Biosynthetic Cluster.</title>
        <authorList>
            <person name="Horsman M.E."/>
            <person name="Marous D.R."/>
            <person name="Li R."/>
            <person name="Oliver R.A."/>
            <person name="Byun B."/>
            <person name="Emrich S.J."/>
            <person name="Boggess B."/>
            <person name="Townsend C.A."/>
            <person name="Mobashery S."/>
        </authorList>
    </citation>
    <scope>NUCLEOTIDE SEQUENCE [LARGE SCALE GENOMIC DNA]</scope>
    <source>
        <strain evidence="1 2">ATCC 31433</strain>
    </source>
</reference>
<evidence type="ECO:0000313" key="1">
    <source>
        <dbReference type="EMBL" id="PCE21601.1"/>
    </source>
</evidence>